<comment type="similarity">
    <text evidence="2">Belongs to the class-V pyridoxal-phosphate-dependent aminotransferase family. NifS/IscS subfamily.</text>
</comment>
<dbReference type="NCBIfam" id="NF002806">
    <property type="entry name" value="PRK02948.1"/>
    <property type="match status" value="1"/>
</dbReference>
<dbReference type="GO" id="GO:0031071">
    <property type="term" value="F:cysteine desulfurase activity"/>
    <property type="evidence" value="ECO:0007669"/>
    <property type="project" value="UniProtKB-EC"/>
</dbReference>
<comment type="caution">
    <text evidence="12">The sequence shown here is derived from an EMBL/GenBank/DDBJ whole genome shotgun (WGS) entry which is preliminary data.</text>
</comment>
<dbReference type="FunFam" id="3.40.640.10:FF:000084">
    <property type="entry name" value="IscS-like cysteine desulfurase"/>
    <property type="match status" value="1"/>
</dbReference>
<dbReference type="OrthoDB" id="9808002at2"/>
<evidence type="ECO:0000313" key="12">
    <source>
        <dbReference type="EMBL" id="EGL83485.1"/>
    </source>
</evidence>
<keyword evidence="7" id="KW-0408">Iron</keyword>
<feature type="domain" description="Aminotransferase class V" evidence="11">
    <location>
        <begin position="5"/>
        <end position="372"/>
    </location>
</feature>
<dbReference type="GO" id="GO:0008483">
    <property type="term" value="F:transaminase activity"/>
    <property type="evidence" value="ECO:0007669"/>
    <property type="project" value="UniProtKB-KW"/>
</dbReference>
<evidence type="ECO:0000259" key="11">
    <source>
        <dbReference type="Pfam" id="PF00266"/>
    </source>
</evidence>
<dbReference type="Gene3D" id="3.90.1150.10">
    <property type="entry name" value="Aspartate Aminotransferase, domain 1"/>
    <property type="match status" value="1"/>
</dbReference>
<comment type="cofactor">
    <cofactor evidence="1 10">
        <name>pyridoxal 5'-phosphate</name>
        <dbReference type="ChEBI" id="CHEBI:597326"/>
    </cofactor>
</comment>
<evidence type="ECO:0000256" key="6">
    <source>
        <dbReference type="ARBA" id="ARBA00022898"/>
    </source>
</evidence>
<dbReference type="PANTHER" id="PTHR11601:SF34">
    <property type="entry name" value="CYSTEINE DESULFURASE"/>
    <property type="match status" value="1"/>
</dbReference>
<dbReference type="PANTHER" id="PTHR11601">
    <property type="entry name" value="CYSTEINE DESULFURYLASE FAMILY MEMBER"/>
    <property type="match status" value="1"/>
</dbReference>
<dbReference type="eggNOG" id="COG1104">
    <property type="taxonomic scope" value="Bacteria"/>
</dbReference>
<dbReference type="EMBL" id="AFCE01000102">
    <property type="protein sequence ID" value="EGL83485.1"/>
    <property type="molecule type" value="Genomic_DNA"/>
</dbReference>
<evidence type="ECO:0000256" key="1">
    <source>
        <dbReference type="ARBA" id="ARBA00001933"/>
    </source>
</evidence>
<dbReference type="Pfam" id="PF00266">
    <property type="entry name" value="Aminotran_5"/>
    <property type="match status" value="1"/>
</dbReference>
<evidence type="ECO:0000256" key="9">
    <source>
        <dbReference type="ARBA" id="ARBA00050776"/>
    </source>
</evidence>
<evidence type="ECO:0000256" key="4">
    <source>
        <dbReference type="ARBA" id="ARBA00022679"/>
    </source>
</evidence>
<evidence type="ECO:0000313" key="13">
    <source>
        <dbReference type="Proteomes" id="UP000010716"/>
    </source>
</evidence>
<organism evidence="12 13">
    <name type="scientific">Caldalkalibacillus thermarum (strain TA2.A1)</name>
    <dbReference type="NCBI Taxonomy" id="986075"/>
    <lineage>
        <taxon>Bacteria</taxon>
        <taxon>Bacillati</taxon>
        <taxon>Bacillota</taxon>
        <taxon>Bacilli</taxon>
        <taxon>Bacillales</taxon>
        <taxon>Bacillaceae</taxon>
        <taxon>Caldalkalibacillus</taxon>
    </lineage>
</organism>
<dbReference type="Proteomes" id="UP000010716">
    <property type="component" value="Unassembled WGS sequence"/>
</dbReference>
<evidence type="ECO:0000256" key="10">
    <source>
        <dbReference type="RuleBase" id="RU004504"/>
    </source>
</evidence>
<sequence length="391" mass="43278">MPRYVYLDHAATTPLDPQVWQAMKPYCLDVFGNPNSLHLFGDEADEAVQQAKGDILHLLGAKQGKIVLTSGGTEANNLALMGIAQTYKHQGRHMVISAIEHDSVLSTCASLAKQGFTIHYVPADRTGRVRLDELEQALTEETILVSVMHANNETGVIQPIEDIGRLLQAKRLKQGTKTPFFHCDAVQTVGKIPIQVDEWNIDLLSFSAHKFYGPKGVGGLYVQKGIRLSPLLHGGGQEYGWRSGTQNVPGLIGAACALKQCQAHHDQDWQHYTALNHMMRETLESLPGIHLTVSAAYALPTHIHFRCERIEGQALMQELSKRGVAVSTSSACHARHWAPSHVMLAMGFSDEQAKQAVRISLGRNITKEDIHYVLNQIEDIVRTFRNSYVLS</sequence>
<dbReference type="InterPro" id="IPR020578">
    <property type="entry name" value="Aminotrans_V_PyrdxlP_BS"/>
</dbReference>
<dbReference type="InterPro" id="IPR000192">
    <property type="entry name" value="Aminotrans_V_dom"/>
</dbReference>
<dbReference type="Gene3D" id="3.40.640.10">
    <property type="entry name" value="Type I PLP-dependent aspartate aminotransferase-like (Major domain)"/>
    <property type="match status" value="1"/>
</dbReference>
<dbReference type="InterPro" id="IPR015421">
    <property type="entry name" value="PyrdxlP-dep_Trfase_major"/>
</dbReference>
<dbReference type="Gene3D" id="1.10.260.50">
    <property type="match status" value="1"/>
</dbReference>
<comment type="catalytic activity">
    <reaction evidence="9">
        <text>(sulfur carrier)-H + L-cysteine = (sulfur carrier)-SH + L-alanine</text>
        <dbReference type="Rhea" id="RHEA:43892"/>
        <dbReference type="Rhea" id="RHEA-COMP:14737"/>
        <dbReference type="Rhea" id="RHEA-COMP:14739"/>
        <dbReference type="ChEBI" id="CHEBI:29917"/>
        <dbReference type="ChEBI" id="CHEBI:35235"/>
        <dbReference type="ChEBI" id="CHEBI:57972"/>
        <dbReference type="ChEBI" id="CHEBI:64428"/>
        <dbReference type="EC" id="2.8.1.7"/>
    </reaction>
</comment>
<keyword evidence="12" id="KW-0032">Aminotransferase</keyword>
<dbReference type="AlphaFoldDB" id="F5L587"/>
<evidence type="ECO:0000256" key="7">
    <source>
        <dbReference type="ARBA" id="ARBA00023004"/>
    </source>
</evidence>
<dbReference type="InterPro" id="IPR015424">
    <property type="entry name" value="PyrdxlP-dep_Trfase"/>
</dbReference>
<evidence type="ECO:0000256" key="2">
    <source>
        <dbReference type="ARBA" id="ARBA00006490"/>
    </source>
</evidence>
<keyword evidence="8" id="KW-0411">Iron-sulfur</keyword>
<dbReference type="RefSeq" id="WP_007503614.1">
    <property type="nucleotide sequence ID" value="NZ_AFCE01000102.1"/>
</dbReference>
<dbReference type="GO" id="GO:0051536">
    <property type="term" value="F:iron-sulfur cluster binding"/>
    <property type="evidence" value="ECO:0007669"/>
    <property type="project" value="UniProtKB-KW"/>
</dbReference>
<evidence type="ECO:0000256" key="3">
    <source>
        <dbReference type="ARBA" id="ARBA00012239"/>
    </source>
</evidence>
<dbReference type="GO" id="GO:0046872">
    <property type="term" value="F:metal ion binding"/>
    <property type="evidence" value="ECO:0007669"/>
    <property type="project" value="UniProtKB-KW"/>
</dbReference>
<gene>
    <name evidence="12" type="ORF">CathTA2_0950</name>
</gene>
<reference evidence="12 13" key="1">
    <citation type="journal article" date="2011" name="J. Bacteriol.">
        <title>Draft genome sequence of the thermoalkaliphilic Caldalkalibacillus thermarum strain TA2.A1.</title>
        <authorList>
            <person name="Kalamorz F."/>
            <person name="Keis S."/>
            <person name="McMillan D.G."/>
            <person name="Olsson K."/>
            <person name="Stanton J.A."/>
            <person name="Stockwell P."/>
            <person name="Black M.A."/>
            <person name="Klingeman D.M."/>
            <person name="Land M.L."/>
            <person name="Han C.S."/>
            <person name="Martin S.L."/>
            <person name="Becher S.A."/>
            <person name="Peddie C.J."/>
            <person name="Morgan H.W."/>
            <person name="Matthies D."/>
            <person name="Preiss L."/>
            <person name="Meier T."/>
            <person name="Brown S.D."/>
            <person name="Cook G.M."/>
        </authorList>
    </citation>
    <scope>NUCLEOTIDE SEQUENCE [LARGE SCALE GENOMIC DNA]</scope>
    <source>
        <strain evidence="12 13">TA2.A1</strain>
    </source>
</reference>
<protein>
    <recommendedName>
        <fullName evidence="3">cysteine desulfurase</fullName>
        <ecNumber evidence="3">2.8.1.7</ecNumber>
    </recommendedName>
</protein>
<dbReference type="PIRSF" id="PIRSF005572">
    <property type="entry name" value="NifS"/>
    <property type="match status" value="1"/>
</dbReference>
<dbReference type="InterPro" id="IPR016454">
    <property type="entry name" value="Cysteine_dSase"/>
</dbReference>
<keyword evidence="5" id="KW-0479">Metal-binding</keyword>
<dbReference type="SUPFAM" id="SSF53383">
    <property type="entry name" value="PLP-dependent transferases"/>
    <property type="match status" value="1"/>
</dbReference>
<keyword evidence="4 12" id="KW-0808">Transferase</keyword>
<proteinExistence type="inferred from homology"/>
<dbReference type="EC" id="2.8.1.7" evidence="3"/>
<accession>F5L587</accession>
<evidence type="ECO:0000256" key="8">
    <source>
        <dbReference type="ARBA" id="ARBA00023014"/>
    </source>
</evidence>
<evidence type="ECO:0000256" key="5">
    <source>
        <dbReference type="ARBA" id="ARBA00022723"/>
    </source>
</evidence>
<keyword evidence="6" id="KW-0663">Pyridoxal phosphate</keyword>
<dbReference type="InterPro" id="IPR015422">
    <property type="entry name" value="PyrdxlP-dep_Trfase_small"/>
</dbReference>
<dbReference type="PROSITE" id="PS00595">
    <property type="entry name" value="AA_TRANSFER_CLASS_5"/>
    <property type="match status" value="1"/>
</dbReference>
<name>F5L587_CALTT</name>